<reference evidence="1" key="1">
    <citation type="submission" date="2018-05" db="EMBL/GenBank/DDBJ databases">
        <authorList>
            <person name="Lanie J.A."/>
            <person name="Ng W.-L."/>
            <person name="Kazmierczak K.M."/>
            <person name="Andrzejewski T.M."/>
            <person name="Davidsen T.M."/>
            <person name="Wayne K.J."/>
            <person name="Tettelin H."/>
            <person name="Glass J.I."/>
            <person name="Rusch D."/>
            <person name="Podicherti R."/>
            <person name="Tsui H.-C.T."/>
            <person name="Winkler M.E."/>
        </authorList>
    </citation>
    <scope>NUCLEOTIDE SEQUENCE</scope>
</reference>
<sequence>GQVEMQPNQEEPQCINCGRVKI</sequence>
<feature type="non-terminal residue" evidence="1">
    <location>
        <position position="22"/>
    </location>
</feature>
<evidence type="ECO:0000313" key="1">
    <source>
        <dbReference type="EMBL" id="SVA89960.1"/>
    </source>
</evidence>
<gene>
    <name evidence="1" type="ORF">METZ01_LOCUS142814</name>
</gene>
<name>A0A381ZL30_9ZZZZ</name>
<feature type="non-terminal residue" evidence="1">
    <location>
        <position position="1"/>
    </location>
</feature>
<organism evidence="1">
    <name type="scientific">marine metagenome</name>
    <dbReference type="NCBI Taxonomy" id="408172"/>
    <lineage>
        <taxon>unclassified sequences</taxon>
        <taxon>metagenomes</taxon>
        <taxon>ecological metagenomes</taxon>
    </lineage>
</organism>
<proteinExistence type="predicted"/>
<dbReference type="AlphaFoldDB" id="A0A381ZL30"/>
<dbReference type="EMBL" id="UINC01021749">
    <property type="protein sequence ID" value="SVA89960.1"/>
    <property type="molecule type" value="Genomic_DNA"/>
</dbReference>
<protein>
    <submittedName>
        <fullName evidence="1">Uncharacterized protein</fullName>
    </submittedName>
</protein>
<accession>A0A381ZL30</accession>